<dbReference type="GO" id="GO:0003774">
    <property type="term" value="F:cytoskeletal motor activity"/>
    <property type="evidence" value="ECO:0007669"/>
    <property type="project" value="InterPro"/>
</dbReference>
<evidence type="ECO:0000256" key="9">
    <source>
        <dbReference type="ARBA" id="ARBA00023143"/>
    </source>
</evidence>
<evidence type="ECO:0000256" key="3">
    <source>
        <dbReference type="ARBA" id="ARBA00010299"/>
    </source>
</evidence>
<dbReference type="GO" id="GO:0006935">
    <property type="term" value="P:chemotaxis"/>
    <property type="evidence" value="ECO:0007669"/>
    <property type="project" value="UniProtKB-KW"/>
</dbReference>
<dbReference type="PANTHER" id="PTHR30534:SF0">
    <property type="entry name" value="FLAGELLAR MOTOR SWITCH PROTEIN FLIG"/>
    <property type="match status" value="1"/>
</dbReference>
<dbReference type="PRINTS" id="PR00954">
    <property type="entry name" value="FLGMOTORFLIG"/>
</dbReference>
<dbReference type="AlphaFoldDB" id="A0A0K0Y6K1"/>
<dbReference type="STRING" id="1458307.OSB_19870"/>
<dbReference type="PANTHER" id="PTHR30534">
    <property type="entry name" value="FLAGELLAR MOTOR SWITCH PROTEIN FLIG"/>
    <property type="match status" value="1"/>
</dbReference>
<comment type="function">
    <text evidence="10">FliG is one of three proteins (FliG, FliN, FliM) that forms the rotor-mounted switch complex (C ring), located at the base of the basal body. This complex interacts with the CheY and CheZ chemotaxis proteins, in addition to contacting components of the motor that determine the direction of flagellar rotation.</text>
</comment>
<keyword evidence="12" id="KW-1185">Reference proteome</keyword>
<dbReference type="Pfam" id="PF14841">
    <property type="entry name" value="FliG_M"/>
    <property type="match status" value="1"/>
</dbReference>
<dbReference type="EMBL" id="CP012160">
    <property type="protein sequence ID" value="AKS46526.1"/>
    <property type="molecule type" value="Genomic_DNA"/>
</dbReference>
<keyword evidence="11" id="KW-0969">Cilium</keyword>
<dbReference type="Gene3D" id="1.10.220.30">
    <property type="match status" value="2"/>
</dbReference>
<keyword evidence="8" id="KW-0472">Membrane</keyword>
<keyword evidence="6" id="KW-0145">Chemotaxis</keyword>
<keyword evidence="11" id="KW-0966">Cell projection</keyword>
<dbReference type="InterPro" id="IPR032779">
    <property type="entry name" value="FliG_M"/>
</dbReference>
<evidence type="ECO:0000256" key="10">
    <source>
        <dbReference type="ARBA" id="ARBA00025598"/>
    </source>
</evidence>
<dbReference type="RefSeq" id="WP_074202218.1">
    <property type="nucleotide sequence ID" value="NZ_CP012160.1"/>
</dbReference>
<dbReference type="GO" id="GO:0071973">
    <property type="term" value="P:bacterial-type flagellum-dependent cell motility"/>
    <property type="evidence" value="ECO:0007669"/>
    <property type="project" value="InterPro"/>
</dbReference>
<evidence type="ECO:0000256" key="1">
    <source>
        <dbReference type="ARBA" id="ARBA00004117"/>
    </source>
</evidence>
<evidence type="ECO:0000256" key="8">
    <source>
        <dbReference type="ARBA" id="ARBA00023136"/>
    </source>
</evidence>
<evidence type="ECO:0000256" key="4">
    <source>
        <dbReference type="ARBA" id="ARBA00021870"/>
    </source>
</evidence>
<dbReference type="Proteomes" id="UP000067444">
    <property type="component" value="Chromosome"/>
</dbReference>
<accession>A0A0K0Y6K1</accession>
<evidence type="ECO:0000256" key="2">
    <source>
        <dbReference type="ARBA" id="ARBA00004413"/>
    </source>
</evidence>
<dbReference type="PATRIC" id="fig|1458307.3.peg.2002"/>
<dbReference type="SUPFAM" id="SSF48029">
    <property type="entry name" value="FliG"/>
    <property type="match status" value="1"/>
</dbReference>
<reference evidence="11 12" key="1">
    <citation type="journal article" date="2015" name="Genome Announc.">
        <title>Closed Genome Sequence of Octadecabacter temperatus SB1, the First Mesophilic Species of the Genus Octadecabacter.</title>
        <authorList>
            <person name="Voget S."/>
            <person name="Billerbeck S."/>
            <person name="Simon M."/>
            <person name="Daniel R."/>
        </authorList>
    </citation>
    <scope>NUCLEOTIDE SEQUENCE [LARGE SCALE GENOMIC DNA]</scope>
    <source>
        <strain evidence="11 12">SB1</strain>
    </source>
</reference>
<gene>
    <name evidence="11" type="primary">fliG</name>
    <name evidence="11" type="ORF">OSB_19870</name>
</gene>
<dbReference type="InterPro" id="IPR023087">
    <property type="entry name" value="Flg_Motor_Flig_C"/>
</dbReference>
<evidence type="ECO:0000256" key="7">
    <source>
        <dbReference type="ARBA" id="ARBA00022779"/>
    </source>
</evidence>
<dbReference type="GO" id="GO:0009425">
    <property type="term" value="C:bacterial-type flagellum basal body"/>
    <property type="evidence" value="ECO:0007669"/>
    <property type="project" value="UniProtKB-SubCell"/>
</dbReference>
<evidence type="ECO:0000256" key="5">
    <source>
        <dbReference type="ARBA" id="ARBA00022475"/>
    </source>
</evidence>
<keyword evidence="5" id="KW-1003">Cell membrane</keyword>
<keyword evidence="7" id="KW-0283">Flagellar rotation</keyword>
<comment type="subcellular location">
    <subcellularLocation>
        <location evidence="1">Bacterial flagellum basal body</location>
    </subcellularLocation>
    <subcellularLocation>
        <location evidence="2">Cell membrane</location>
        <topology evidence="2">Peripheral membrane protein</topology>
        <orientation evidence="2">Cytoplasmic side</orientation>
    </subcellularLocation>
</comment>
<name>A0A0K0Y6K1_9RHOB</name>
<evidence type="ECO:0000313" key="11">
    <source>
        <dbReference type="EMBL" id="AKS46526.1"/>
    </source>
</evidence>
<evidence type="ECO:0000256" key="6">
    <source>
        <dbReference type="ARBA" id="ARBA00022500"/>
    </source>
</evidence>
<keyword evidence="11" id="KW-0282">Flagellum</keyword>
<evidence type="ECO:0000313" key="12">
    <source>
        <dbReference type="Proteomes" id="UP000067444"/>
    </source>
</evidence>
<dbReference type="KEGG" id="otm:OSB_19870"/>
<proteinExistence type="inferred from homology"/>
<dbReference type="InterPro" id="IPR011002">
    <property type="entry name" value="FliG_a-hlx"/>
</dbReference>
<protein>
    <recommendedName>
        <fullName evidence="4">Flagellar motor switch protein FliG</fullName>
    </recommendedName>
</protein>
<keyword evidence="9" id="KW-0975">Bacterial flagellum</keyword>
<organism evidence="11 12">
    <name type="scientific">Octadecabacter temperatus</name>
    <dbReference type="NCBI Taxonomy" id="1458307"/>
    <lineage>
        <taxon>Bacteria</taxon>
        <taxon>Pseudomonadati</taxon>
        <taxon>Pseudomonadota</taxon>
        <taxon>Alphaproteobacteria</taxon>
        <taxon>Rhodobacterales</taxon>
        <taxon>Roseobacteraceae</taxon>
        <taxon>Octadecabacter</taxon>
    </lineage>
</organism>
<comment type="similarity">
    <text evidence="3">Belongs to the FliG family.</text>
</comment>
<sequence length="345" mass="36235">MAGQTSSLAVSDLPRSRKAAMVVQLLLREGGDLPLSQLPEAAQARLTRELGALNIIDKATLNSVAKEFARELSDVALTAPGSFEAALKSLDGRISASTVARLREEAAAQAGSDPWNLVLDLTPEEMLPITEAESPEICAILLSKLPTPKAATLLGLMPGDRARYIAFAMSRTTNIKADAIVRIGAGLASNYCGASLPAFTDSAESRIGAILNSTPATTRDQVLEGLLSQDATFGEGVRKAIFTFADIPARLAMPDVPKVLRDIDQADLVRALASATETGGELAASATHLLENMSTRMADNLREEMDEVGKVKPSDGENAQTAVVTAIRAAADAGTINLVVADEED</sequence>
<dbReference type="Pfam" id="PF14842">
    <property type="entry name" value="FliG_N"/>
    <property type="match status" value="1"/>
</dbReference>
<dbReference type="Pfam" id="PF01706">
    <property type="entry name" value="FliG_C"/>
    <property type="match status" value="1"/>
</dbReference>
<dbReference type="OrthoDB" id="7616820at2"/>
<dbReference type="InterPro" id="IPR000090">
    <property type="entry name" value="Flg_Motor_Flig"/>
</dbReference>
<dbReference type="GO" id="GO:0005886">
    <property type="term" value="C:plasma membrane"/>
    <property type="evidence" value="ECO:0007669"/>
    <property type="project" value="UniProtKB-SubCell"/>
</dbReference>
<dbReference type="InterPro" id="IPR028263">
    <property type="entry name" value="FliG_N"/>
</dbReference>